<protein>
    <submittedName>
        <fullName evidence="2">F-box protein cpr30</fullName>
    </submittedName>
</protein>
<dbReference type="SUPFAM" id="SSF50998">
    <property type="entry name" value="Quinoprotein alcohol dehydrogenase-like"/>
    <property type="match status" value="1"/>
</dbReference>
<dbReference type="InterPro" id="IPR036047">
    <property type="entry name" value="F-box-like_dom_sf"/>
</dbReference>
<dbReference type="Gene3D" id="2.120.10.80">
    <property type="entry name" value="Kelch-type beta propeller"/>
    <property type="match status" value="1"/>
</dbReference>
<dbReference type="OrthoDB" id="591557at2759"/>
<dbReference type="EMBL" id="BMAC01000440">
    <property type="protein sequence ID" value="GFP96458.1"/>
    <property type="molecule type" value="Genomic_DNA"/>
</dbReference>
<dbReference type="AlphaFoldDB" id="A0A830CH86"/>
<dbReference type="PANTHER" id="PTHR31672:SF13">
    <property type="entry name" value="F-BOX PROTEIN CPR30-LIKE"/>
    <property type="match status" value="1"/>
</dbReference>
<dbReference type="SUPFAM" id="SSF81383">
    <property type="entry name" value="F-box domain"/>
    <property type="match status" value="1"/>
</dbReference>
<accession>A0A830CH86</accession>
<comment type="caution">
    <text evidence="2">The sequence shown here is derived from an EMBL/GenBank/DDBJ whole genome shotgun (WGS) entry which is preliminary data.</text>
</comment>
<gene>
    <name evidence="2" type="ORF">PHJA_001789900</name>
</gene>
<dbReference type="PANTHER" id="PTHR31672">
    <property type="entry name" value="BNACNNG10540D PROTEIN"/>
    <property type="match status" value="1"/>
</dbReference>
<dbReference type="InterPro" id="IPR050796">
    <property type="entry name" value="SCF_F-box_component"/>
</dbReference>
<dbReference type="PROSITE" id="PS50181">
    <property type="entry name" value="FBOX"/>
    <property type="match status" value="1"/>
</dbReference>
<keyword evidence="3" id="KW-1185">Reference proteome</keyword>
<evidence type="ECO:0000313" key="2">
    <source>
        <dbReference type="EMBL" id="GFP96458.1"/>
    </source>
</evidence>
<sequence>MSDIPPEIITAILIRLPVKSLLRSRCVSKPWRSLIDGQDFIKQHLRHSVESSSYNILVLEKTQLLYVDLDSLGRLDTGTLRSKPQYVVGSCDGLVLFLTFSNDIVLWNPSTRKLKELPTTPRPPSIADSVMAPGVFWYGLYALGYDSKHGDYKVVWVDGWGMCSETKIYSLKTDSWKKIVGFPYSLMHKKPRGVYLNDAVHTVVRKHDKLVVGTIMAFSIEREMHYEVMMPPGIRIGNADVSLDVIGDCLSVVCNHRSRVVVWVMREYGVKESWTKLVSICSPAIEARDFVKPLVYSREGDRILLSCDDKRLVWYDLEKKTVEVVSVDGMPFVFYAEPCVESLVSFKGPVEVKKLGPEKIKTKKIRNRRDDFLSEGFKLVL</sequence>
<dbReference type="InterPro" id="IPR015915">
    <property type="entry name" value="Kelch-typ_b-propeller"/>
</dbReference>
<dbReference type="Gene3D" id="1.20.1280.50">
    <property type="match status" value="1"/>
</dbReference>
<dbReference type="Pfam" id="PF00646">
    <property type="entry name" value="F-box"/>
    <property type="match status" value="1"/>
</dbReference>
<evidence type="ECO:0000259" key="1">
    <source>
        <dbReference type="PROSITE" id="PS50181"/>
    </source>
</evidence>
<organism evidence="2 3">
    <name type="scientific">Phtheirospermum japonicum</name>
    <dbReference type="NCBI Taxonomy" id="374723"/>
    <lineage>
        <taxon>Eukaryota</taxon>
        <taxon>Viridiplantae</taxon>
        <taxon>Streptophyta</taxon>
        <taxon>Embryophyta</taxon>
        <taxon>Tracheophyta</taxon>
        <taxon>Spermatophyta</taxon>
        <taxon>Magnoliopsida</taxon>
        <taxon>eudicotyledons</taxon>
        <taxon>Gunneridae</taxon>
        <taxon>Pentapetalae</taxon>
        <taxon>asterids</taxon>
        <taxon>lamiids</taxon>
        <taxon>Lamiales</taxon>
        <taxon>Orobanchaceae</taxon>
        <taxon>Orobanchaceae incertae sedis</taxon>
        <taxon>Phtheirospermum</taxon>
    </lineage>
</organism>
<evidence type="ECO:0000313" key="3">
    <source>
        <dbReference type="Proteomes" id="UP000653305"/>
    </source>
</evidence>
<feature type="domain" description="F-box" evidence="1">
    <location>
        <begin position="1"/>
        <end position="44"/>
    </location>
</feature>
<dbReference type="SMART" id="SM00256">
    <property type="entry name" value="FBOX"/>
    <property type="match status" value="1"/>
</dbReference>
<proteinExistence type="predicted"/>
<dbReference type="InterPro" id="IPR001810">
    <property type="entry name" value="F-box_dom"/>
</dbReference>
<reference evidence="2" key="1">
    <citation type="submission" date="2020-07" db="EMBL/GenBank/DDBJ databases">
        <title>Ethylene signaling mediates host invasion by parasitic plants.</title>
        <authorList>
            <person name="Yoshida S."/>
        </authorList>
    </citation>
    <scope>NUCLEOTIDE SEQUENCE</scope>
    <source>
        <strain evidence="2">Okayama</strain>
    </source>
</reference>
<dbReference type="InterPro" id="IPR006527">
    <property type="entry name" value="F-box-assoc_dom_typ1"/>
</dbReference>
<dbReference type="InterPro" id="IPR011047">
    <property type="entry name" value="Quinoprotein_ADH-like_sf"/>
</dbReference>
<dbReference type="CDD" id="cd22157">
    <property type="entry name" value="F-box_AtFBW1-like"/>
    <property type="match status" value="1"/>
</dbReference>
<name>A0A830CH86_9LAMI</name>
<dbReference type="InterPro" id="IPR017451">
    <property type="entry name" value="F-box-assoc_interact_dom"/>
</dbReference>
<dbReference type="NCBIfam" id="TIGR01640">
    <property type="entry name" value="F_box_assoc_1"/>
    <property type="match status" value="1"/>
</dbReference>
<dbReference type="Pfam" id="PF07734">
    <property type="entry name" value="FBA_1"/>
    <property type="match status" value="1"/>
</dbReference>
<dbReference type="Proteomes" id="UP000653305">
    <property type="component" value="Unassembled WGS sequence"/>
</dbReference>